<gene>
    <name evidence="12" type="primary">LOC105228466</name>
</gene>
<evidence type="ECO:0000256" key="5">
    <source>
        <dbReference type="ARBA" id="ARBA00023040"/>
    </source>
</evidence>
<dbReference type="PANTHER" id="PTHR24235:SF12">
    <property type="entry name" value="G-PROTEIN COUPLED RECEPTORS FAMILY 1 PROFILE DOMAIN-CONTAINING PROTEIN"/>
    <property type="match status" value="1"/>
</dbReference>
<feature type="transmembrane region" description="Helical" evidence="9">
    <location>
        <begin position="37"/>
        <end position="57"/>
    </location>
</feature>
<protein>
    <submittedName>
        <fullName evidence="12">Neuropeptide FF receptor 2</fullName>
    </submittedName>
</protein>
<dbReference type="GeneID" id="105228466"/>
<evidence type="ECO:0000313" key="12">
    <source>
        <dbReference type="RefSeq" id="XP_049309697.1"/>
    </source>
</evidence>
<evidence type="ECO:0000313" key="11">
    <source>
        <dbReference type="Proteomes" id="UP001652620"/>
    </source>
</evidence>
<reference evidence="12" key="1">
    <citation type="submission" date="2025-08" db="UniProtKB">
        <authorList>
            <consortium name="RefSeq"/>
        </authorList>
    </citation>
    <scope>IDENTIFICATION</scope>
    <source>
        <tissue evidence="12">Adult</tissue>
    </source>
</reference>
<evidence type="ECO:0000256" key="4">
    <source>
        <dbReference type="ARBA" id="ARBA00022989"/>
    </source>
</evidence>
<keyword evidence="4 9" id="KW-1133">Transmembrane helix</keyword>
<feature type="transmembrane region" description="Helical" evidence="9">
    <location>
        <begin position="148"/>
        <end position="167"/>
    </location>
</feature>
<accession>A0ABM3JKE8</accession>
<feature type="transmembrane region" description="Helical" evidence="9">
    <location>
        <begin position="241"/>
        <end position="264"/>
    </location>
</feature>
<evidence type="ECO:0000256" key="2">
    <source>
        <dbReference type="ARBA" id="ARBA00010663"/>
    </source>
</evidence>
<keyword evidence="6 9" id="KW-0472">Membrane</keyword>
<keyword evidence="3 9" id="KW-0812">Transmembrane</keyword>
<feature type="transmembrane region" description="Helical" evidence="9">
    <location>
        <begin position="108"/>
        <end position="127"/>
    </location>
</feature>
<dbReference type="InterPro" id="IPR017452">
    <property type="entry name" value="GPCR_Rhodpsn_7TM"/>
</dbReference>
<dbReference type="SUPFAM" id="SSF81321">
    <property type="entry name" value="Family A G protein-coupled receptor-like"/>
    <property type="match status" value="1"/>
</dbReference>
<organism evidence="11 12">
    <name type="scientific">Bactrocera dorsalis</name>
    <name type="common">Oriental fruit fly</name>
    <name type="synonym">Dacus dorsalis</name>
    <dbReference type="NCBI Taxonomy" id="27457"/>
    <lineage>
        <taxon>Eukaryota</taxon>
        <taxon>Metazoa</taxon>
        <taxon>Ecdysozoa</taxon>
        <taxon>Arthropoda</taxon>
        <taxon>Hexapoda</taxon>
        <taxon>Insecta</taxon>
        <taxon>Pterygota</taxon>
        <taxon>Neoptera</taxon>
        <taxon>Endopterygota</taxon>
        <taxon>Diptera</taxon>
        <taxon>Brachycera</taxon>
        <taxon>Muscomorpha</taxon>
        <taxon>Tephritoidea</taxon>
        <taxon>Tephritidae</taxon>
        <taxon>Bactrocera</taxon>
        <taxon>Bactrocera</taxon>
    </lineage>
</organism>
<proteinExistence type="inferred from homology"/>
<dbReference type="Pfam" id="PF00001">
    <property type="entry name" value="7tm_1"/>
    <property type="match status" value="1"/>
</dbReference>
<evidence type="ECO:0000256" key="8">
    <source>
        <dbReference type="ARBA" id="ARBA00023224"/>
    </source>
</evidence>
<dbReference type="RefSeq" id="XP_049309697.1">
    <property type="nucleotide sequence ID" value="XM_049453740.1"/>
</dbReference>
<sequence>MSSEEDGNMLNYSEINFPQDRIWTHIPNWEITLKISTFVPVIIFGLYGNFVILQLIVMNRPLRTATNMLVCNMAVADMLTLLICPAMFMINDFYQNYQLGSIGCKMEGFLDVAFLITAVLNLSAVSYDRLTAIVLPTETRLTMFGVRFAIAFTWLGGFLIALPLAIYRTYKVRVWKNFKEMYCKENTQILPKYWYFLITVMVWLPLSVMLICYSAIFFKLDRYEKRVLNREHPLSVSYKRTVAKTLFIVVIVFIALRLPFTILVILRDQYIATNDSSVNISFRIFWYISQYLMFLNAAVNPLIYGFNNDNFRRAYDQTPLCNCFKRNTNKIQSNKSSCCSGCMCSMFKWSKLICGCFSLRAKKTFSFTGDQQVQNTEVARSARASIVVTPALSKETNVNDVQTTYNRFDNEGYHNNNIDEGFI</sequence>
<evidence type="ECO:0000256" key="1">
    <source>
        <dbReference type="ARBA" id="ARBA00004141"/>
    </source>
</evidence>
<keyword evidence="11" id="KW-1185">Reference proteome</keyword>
<dbReference type="Proteomes" id="UP001652620">
    <property type="component" value="Chromosome 3"/>
</dbReference>
<keyword evidence="7 12" id="KW-0675">Receptor</keyword>
<comment type="similarity">
    <text evidence="2">Belongs to the G-protein coupled receptor 1 family.</text>
</comment>
<keyword evidence="5" id="KW-0297">G-protein coupled receptor</keyword>
<evidence type="ECO:0000256" key="7">
    <source>
        <dbReference type="ARBA" id="ARBA00023170"/>
    </source>
</evidence>
<feature type="transmembrane region" description="Helical" evidence="9">
    <location>
        <begin position="194"/>
        <end position="220"/>
    </location>
</feature>
<keyword evidence="8" id="KW-0807">Transducer</keyword>
<evidence type="ECO:0000256" key="3">
    <source>
        <dbReference type="ARBA" id="ARBA00022692"/>
    </source>
</evidence>
<dbReference type="InterPro" id="IPR000276">
    <property type="entry name" value="GPCR_Rhodpsn"/>
</dbReference>
<evidence type="ECO:0000259" key="10">
    <source>
        <dbReference type="PROSITE" id="PS50262"/>
    </source>
</evidence>
<feature type="transmembrane region" description="Helical" evidence="9">
    <location>
        <begin position="69"/>
        <end position="88"/>
    </location>
</feature>
<dbReference type="PROSITE" id="PS50262">
    <property type="entry name" value="G_PROTEIN_RECEP_F1_2"/>
    <property type="match status" value="1"/>
</dbReference>
<dbReference type="PRINTS" id="PR00237">
    <property type="entry name" value="GPCRRHODOPSN"/>
</dbReference>
<dbReference type="PANTHER" id="PTHR24235">
    <property type="entry name" value="NEUROPEPTIDE Y RECEPTOR"/>
    <property type="match status" value="1"/>
</dbReference>
<feature type="transmembrane region" description="Helical" evidence="9">
    <location>
        <begin position="284"/>
        <end position="306"/>
    </location>
</feature>
<comment type="subcellular location">
    <subcellularLocation>
        <location evidence="1">Membrane</location>
        <topology evidence="1">Multi-pass membrane protein</topology>
    </subcellularLocation>
</comment>
<evidence type="ECO:0000256" key="9">
    <source>
        <dbReference type="SAM" id="Phobius"/>
    </source>
</evidence>
<name>A0ABM3JKE8_BACDO</name>
<dbReference type="Gene3D" id="1.20.1070.10">
    <property type="entry name" value="Rhodopsin 7-helix transmembrane proteins"/>
    <property type="match status" value="1"/>
</dbReference>
<feature type="domain" description="G-protein coupled receptors family 1 profile" evidence="10">
    <location>
        <begin position="48"/>
        <end position="304"/>
    </location>
</feature>
<evidence type="ECO:0000256" key="6">
    <source>
        <dbReference type="ARBA" id="ARBA00023136"/>
    </source>
</evidence>